<reference evidence="1" key="1">
    <citation type="submission" date="2020-07" db="EMBL/GenBank/DDBJ databases">
        <title>Huge and variable diversity of episymbiotic CPR bacteria and DPANN archaea in groundwater ecosystems.</title>
        <authorList>
            <person name="He C.Y."/>
            <person name="Keren R."/>
            <person name="Whittaker M."/>
            <person name="Farag I.F."/>
            <person name="Doudna J."/>
            <person name="Cate J.H.D."/>
            <person name="Banfield J.F."/>
        </authorList>
    </citation>
    <scope>NUCLEOTIDE SEQUENCE</scope>
    <source>
        <strain evidence="1">NC_groundwater_1296_Ag_S-0.2um_52_80</strain>
    </source>
</reference>
<accession>A0A8T3YQU0</accession>
<dbReference type="EMBL" id="JACQPB010000034">
    <property type="protein sequence ID" value="MBI4210509.1"/>
    <property type="molecule type" value="Genomic_DNA"/>
</dbReference>
<sequence>MSRGVVFSIDALLAIAIVIVLLSGAALLGISQASGGPSRGMLYAKSSDEANLWFLCGNCTIPQSHVQSQGSRSCSTVWKYDGSSNPVEEGVSKCVP</sequence>
<name>A0A8T3YQU0_9ARCH</name>
<organism evidence="1 2">
    <name type="scientific">Candidatus Iainarchaeum sp</name>
    <dbReference type="NCBI Taxonomy" id="3101447"/>
    <lineage>
        <taxon>Archaea</taxon>
        <taxon>Candidatus Iainarchaeota</taxon>
        <taxon>Candidatus Iainarchaeia</taxon>
        <taxon>Candidatus Iainarchaeales</taxon>
        <taxon>Candidatus Iainarchaeaceae</taxon>
        <taxon>Candidatus Iainarchaeum</taxon>
    </lineage>
</organism>
<evidence type="ECO:0000313" key="1">
    <source>
        <dbReference type="EMBL" id="MBI4210509.1"/>
    </source>
</evidence>
<proteinExistence type="predicted"/>
<dbReference type="Proteomes" id="UP000732298">
    <property type="component" value="Unassembled WGS sequence"/>
</dbReference>
<dbReference type="AlphaFoldDB" id="A0A8T3YQU0"/>
<gene>
    <name evidence="1" type="ORF">HY544_03325</name>
</gene>
<protein>
    <submittedName>
        <fullName evidence="1">Uncharacterized protein</fullName>
    </submittedName>
</protein>
<comment type="caution">
    <text evidence="1">The sequence shown here is derived from an EMBL/GenBank/DDBJ whole genome shotgun (WGS) entry which is preliminary data.</text>
</comment>
<evidence type="ECO:0000313" key="2">
    <source>
        <dbReference type="Proteomes" id="UP000732298"/>
    </source>
</evidence>